<evidence type="ECO:0000256" key="5">
    <source>
        <dbReference type="ARBA" id="ARBA00022840"/>
    </source>
</evidence>
<evidence type="ECO:0000256" key="7">
    <source>
        <dbReference type="ARBA" id="ARBA00022962"/>
    </source>
</evidence>
<dbReference type="NCBIfam" id="TIGR01536">
    <property type="entry name" value="asn_synth_AEB"/>
    <property type="match status" value="1"/>
</dbReference>
<dbReference type="RefSeq" id="WP_190401979.1">
    <property type="nucleotide sequence ID" value="NZ_JACJQB010000003.1"/>
</dbReference>
<evidence type="ECO:0000313" key="11">
    <source>
        <dbReference type="Proteomes" id="UP000642094"/>
    </source>
</evidence>
<evidence type="ECO:0000256" key="6">
    <source>
        <dbReference type="ARBA" id="ARBA00022888"/>
    </source>
</evidence>
<dbReference type="SUPFAM" id="SSF52402">
    <property type="entry name" value="Adenine nucleotide alpha hydrolases-like"/>
    <property type="match status" value="1"/>
</dbReference>
<dbReference type="InterPro" id="IPR014729">
    <property type="entry name" value="Rossmann-like_a/b/a_fold"/>
</dbReference>
<keyword evidence="4" id="KW-0547">Nucleotide-binding</keyword>
<evidence type="ECO:0000313" key="10">
    <source>
        <dbReference type="EMBL" id="MBD2187090.1"/>
    </source>
</evidence>
<dbReference type="EC" id="6.3.5.4" evidence="3"/>
<evidence type="ECO:0000256" key="3">
    <source>
        <dbReference type="ARBA" id="ARBA00012737"/>
    </source>
</evidence>
<keyword evidence="5" id="KW-0067">ATP-binding</keyword>
<keyword evidence="11" id="KW-1185">Reference proteome</keyword>
<keyword evidence="7" id="KW-0315">Glutamine amidotransferase</keyword>
<organism evidence="10 11">
    <name type="scientific">Pseudanabaena mucicola FACHB-723</name>
    <dbReference type="NCBI Taxonomy" id="2692860"/>
    <lineage>
        <taxon>Bacteria</taxon>
        <taxon>Bacillati</taxon>
        <taxon>Cyanobacteriota</taxon>
        <taxon>Cyanophyceae</taxon>
        <taxon>Pseudanabaenales</taxon>
        <taxon>Pseudanabaenaceae</taxon>
        <taxon>Pseudanabaena</taxon>
    </lineage>
</organism>
<dbReference type="Gene3D" id="3.40.50.620">
    <property type="entry name" value="HUPs"/>
    <property type="match status" value="1"/>
</dbReference>
<evidence type="ECO:0000256" key="8">
    <source>
        <dbReference type="ARBA" id="ARBA00048741"/>
    </source>
</evidence>
<dbReference type="GO" id="GO:0004066">
    <property type="term" value="F:asparagine synthase (glutamine-hydrolyzing) activity"/>
    <property type="evidence" value="ECO:0007669"/>
    <property type="project" value="UniProtKB-EC"/>
</dbReference>
<keyword evidence="6" id="KW-0028">Amino-acid biosynthesis</keyword>
<dbReference type="PIRSF" id="PIRSF001589">
    <property type="entry name" value="Asn_synthetase_glu-h"/>
    <property type="match status" value="1"/>
</dbReference>
<dbReference type="Pfam" id="PF00733">
    <property type="entry name" value="Asn_synthase"/>
    <property type="match status" value="1"/>
</dbReference>
<keyword evidence="10" id="KW-0436">Ligase</keyword>
<comment type="catalytic activity">
    <reaction evidence="8">
        <text>L-aspartate + L-glutamine + ATP + H2O = L-asparagine + L-glutamate + AMP + diphosphate + H(+)</text>
        <dbReference type="Rhea" id="RHEA:12228"/>
        <dbReference type="ChEBI" id="CHEBI:15377"/>
        <dbReference type="ChEBI" id="CHEBI:15378"/>
        <dbReference type="ChEBI" id="CHEBI:29985"/>
        <dbReference type="ChEBI" id="CHEBI:29991"/>
        <dbReference type="ChEBI" id="CHEBI:30616"/>
        <dbReference type="ChEBI" id="CHEBI:33019"/>
        <dbReference type="ChEBI" id="CHEBI:58048"/>
        <dbReference type="ChEBI" id="CHEBI:58359"/>
        <dbReference type="ChEBI" id="CHEBI:456215"/>
        <dbReference type="EC" id="6.3.5.4"/>
    </reaction>
</comment>
<dbReference type="InterPro" id="IPR001962">
    <property type="entry name" value="Asn_synthase"/>
</dbReference>
<evidence type="ECO:0000256" key="2">
    <source>
        <dbReference type="ARBA" id="ARBA00005752"/>
    </source>
</evidence>
<dbReference type="PROSITE" id="PS51278">
    <property type="entry name" value="GATASE_TYPE_2"/>
    <property type="match status" value="1"/>
</dbReference>
<dbReference type="SUPFAM" id="SSF56235">
    <property type="entry name" value="N-terminal nucleophile aminohydrolases (Ntn hydrolases)"/>
    <property type="match status" value="1"/>
</dbReference>
<evidence type="ECO:0000259" key="9">
    <source>
        <dbReference type="PROSITE" id="PS51278"/>
    </source>
</evidence>
<feature type="domain" description="Glutamine amidotransferase type-2" evidence="9">
    <location>
        <begin position="2"/>
        <end position="218"/>
    </location>
</feature>
<protein>
    <recommendedName>
        <fullName evidence="3">asparagine synthase (glutamine-hydrolyzing)</fullName>
        <ecNumber evidence="3">6.3.5.4</ecNumber>
    </recommendedName>
</protein>
<dbReference type="PANTHER" id="PTHR43284:SF1">
    <property type="entry name" value="ASPARAGINE SYNTHETASE"/>
    <property type="match status" value="1"/>
</dbReference>
<dbReference type="Proteomes" id="UP000642094">
    <property type="component" value="Unassembled WGS sequence"/>
</dbReference>
<dbReference type="CDD" id="cd00712">
    <property type="entry name" value="AsnB"/>
    <property type="match status" value="1"/>
</dbReference>
<gene>
    <name evidence="10" type="primary">asnB</name>
    <name evidence="10" type="ORF">H6F41_02895</name>
</gene>
<comment type="pathway">
    <text evidence="1">Amino-acid biosynthesis; L-asparagine biosynthesis; L-asparagine from L-aspartate (L-Gln route): step 1/1.</text>
</comment>
<proteinExistence type="inferred from homology"/>
<sequence>MCGLVGWQSVSKQDIAPQVLDNALDSIAHRGPDDSGTYFDDDLGIALGHRRLSIIDLSDASHQPMIDPQAGVVIVYNGELYNFRSLRTQLETLGHHFKSRGDTEVVLRAFIQWGAGCFNYFAGMFAVAIWDKPNQSLYLARDPTGMKPLYYGELPDRKGIVFASEIKAWLQIPDFQVNLDQQSLQQFLEFGYTFDQDRTILANVKKIPPGFYLKVQRGKTQEICQYFTPPSALPETLIKPSDQLEHLYATFKQVVSEHLLADVPVGILLSGGLDSSLLTSLASKHGQVTTISMAFAESTIDERANAQIVAQYANTKHHEVIISPNEVIGQIQNKAWIFDDLFSDWGTISTNILYQKCRDMGIKVVLVGEGSDELFAGYGTFVQPHGIQEWQIFKLYQRYAGRRYGKFYPKFRNIFKNYLNISSGDFCQAVRLFESQRQLPNNYVMKVDKASMAASVEARSPFLDRRIAEIAYRLPSNYLLDQSSNKLILREMAQKYDLLPEVVSDRPKFGASIASSWIEENSQFRQFASDVILQPNTWCQKLGLQSAMEDYLIHGKKGYALPSNLSIFTHIAWRLLLLELWSGFYLK</sequence>
<evidence type="ECO:0000256" key="1">
    <source>
        <dbReference type="ARBA" id="ARBA00005187"/>
    </source>
</evidence>
<dbReference type="InterPro" id="IPR006426">
    <property type="entry name" value="Asn_synth_AEB"/>
</dbReference>
<evidence type="ECO:0000256" key="4">
    <source>
        <dbReference type="ARBA" id="ARBA00022741"/>
    </source>
</evidence>
<dbReference type="InterPro" id="IPR033738">
    <property type="entry name" value="AsnB_N"/>
</dbReference>
<comment type="caution">
    <text evidence="10">The sequence shown here is derived from an EMBL/GenBank/DDBJ whole genome shotgun (WGS) entry which is preliminary data.</text>
</comment>
<dbReference type="InterPro" id="IPR029055">
    <property type="entry name" value="Ntn_hydrolases_N"/>
</dbReference>
<name>A0ABR7ZTP2_9CYAN</name>
<comment type="similarity">
    <text evidence="2">Belongs to the asparagine synthetase family.</text>
</comment>
<dbReference type="InterPro" id="IPR017932">
    <property type="entry name" value="GATase_2_dom"/>
</dbReference>
<dbReference type="CDD" id="cd01991">
    <property type="entry name" value="Asn_synthase_B_C"/>
    <property type="match status" value="1"/>
</dbReference>
<keyword evidence="6" id="KW-0061">Asparagine biosynthesis</keyword>
<dbReference type="PANTHER" id="PTHR43284">
    <property type="entry name" value="ASPARAGINE SYNTHETASE (GLUTAMINE-HYDROLYZING)"/>
    <property type="match status" value="1"/>
</dbReference>
<dbReference type="Gene3D" id="3.60.20.10">
    <property type="entry name" value="Glutamine Phosphoribosylpyrophosphate, subunit 1, domain 1"/>
    <property type="match status" value="1"/>
</dbReference>
<dbReference type="Pfam" id="PF13537">
    <property type="entry name" value="GATase_7"/>
    <property type="match status" value="1"/>
</dbReference>
<accession>A0ABR7ZTP2</accession>
<dbReference type="InterPro" id="IPR051786">
    <property type="entry name" value="ASN_synthetase/amidase"/>
</dbReference>
<reference evidence="10 11" key="1">
    <citation type="journal article" date="2020" name="ISME J.">
        <title>Comparative genomics reveals insights into cyanobacterial evolution and habitat adaptation.</title>
        <authorList>
            <person name="Chen M.Y."/>
            <person name="Teng W.K."/>
            <person name="Zhao L."/>
            <person name="Hu C.X."/>
            <person name="Zhou Y.K."/>
            <person name="Han B.P."/>
            <person name="Song L.R."/>
            <person name="Shu W.S."/>
        </authorList>
    </citation>
    <scope>NUCLEOTIDE SEQUENCE [LARGE SCALE GENOMIC DNA]</scope>
    <source>
        <strain evidence="10 11">FACHB-723</strain>
    </source>
</reference>
<dbReference type="EMBL" id="JACJQB010000003">
    <property type="protein sequence ID" value="MBD2187090.1"/>
    <property type="molecule type" value="Genomic_DNA"/>
</dbReference>